<evidence type="ECO:0000313" key="2">
    <source>
        <dbReference type="Proteomes" id="UP001497535"/>
    </source>
</evidence>
<dbReference type="Proteomes" id="UP001497535">
    <property type="component" value="Unassembled WGS sequence"/>
</dbReference>
<keyword evidence="2" id="KW-1185">Reference proteome</keyword>
<name>A0ACB1AXE2_MELEN</name>
<reference evidence="1" key="1">
    <citation type="submission" date="2023-11" db="EMBL/GenBank/DDBJ databases">
        <authorList>
            <person name="Poullet M."/>
        </authorList>
    </citation>
    <scope>NUCLEOTIDE SEQUENCE</scope>
    <source>
        <strain evidence="1">E1834</strain>
    </source>
</reference>
<organism evidence="1 2">
    <name type="scientific">Meloidogyne enterolobii</name>
    <name type="common">Root-knot nematode worm</name>
    <name type="synonym">Meloidogyne mayaguensis</name>
    <dbReference type="NCBI Taxonomy" id="390850"/>
    <lineage>
        <taxon>Eukaryota</taxon>
        <taxon>Metazoa</taxon>
        <taxon>Ecdysozoa</taxon>
        <taxon>Nematoda</taxon>
        <taxon>Chromadorea</taxon>
        <taxon>Rhabditida</taxon>
        <taxon>Tylenchina</taxon>
        <taxon>Tylenchomorpha</taxon>
        <taxon>Tylenchoidea</taxon>
        <taxon>Meloidogynidae</taxon>
        <taxon>Meloidogyninae</taxon>
        <taxon>Meloidogyne</taxon>
    </lineage>
</organism>
<accession>A0ACB1AXE2</accession>
<dbReference type="EMBL" id="CAVMJV010000128">
    <property type="protein sequence ID" value="CAK5108161.1"/>
    <property type="molecule type" value="Genomic_DNA"/>
</dbReference>
<proteinExistence type="predicted"/>
<evidence type="ECO:0000313" key="1">
    <source>
        <dbReference type="EMBL" id="CAK5108161.1"/>
    </source>
</evidence>
<protein>
    <submittedName>
        <fullName evidence="1">Uncharacterized protein</fullName>
    </submittedName>
</protein>
<gene>
    <name evidence="1" type="ORF">MENTE1834_LOCUS43876</name>
</gene>
<sequence length="271" mass="31158">MDSNSYNLTQENMTRNTSLTSLESGCGYLNGLEVKEQMDVEIGLFSNKIEKKKKDAKIFVKPGNVTNSFEDLIGKTNDNVKKSWGSITNWFSSINYNRLASLLNKFLAATFLLLIFVLVTAFFSYYFIYFITYSINSKKSLDSTIFFGSLILSAFLLIICFYFICLHKSMRNLHPSLTNSKCFSTLFKILPNIFVFILALLLLIFMFSTFHLIITWVTGEDKFGAEEKIGVISIVSLSFVLLLYIYFARLKAVMDNYPFTMDSIEKFFFKD</sequence>
<comment type="caution">
    <text evidence="1">The sequence shown here is derived from an EMBL/GenBank/DDBJ whole genome shotgun (WGS) entry which is preliminary data.</text>
</comment>